<dbReference type="RefSeq" id="XP_042192751.1">
    <property type="nucleotide sequence ID" value="XM_042336817.1"/>
</dbReference>
<evidence type="ECO:0000256" key="6">
    <source>
        <dbReference type="ARBA" id="ARBA00023242"/>
    </source>
</evidence>
<dbReference type="GeneID" id="103190302"/>
<evidence type="ECO:0000313" key="9">
    <source>
        <dbReference type="EMBL" id="AFP04221.1"/>
    </source>
</evidence>
<evidence type="ECO:0000256" key="2">
    <source>
        <dbReference type="ARBA" id="ARBA00022723"/>
    </source>
</evidence>
<dbReference type="PROSITE" id="PS00028">
    <property type="entry name" value="ZINC_FINGER_C2H2_1"/>
    <property type="match status" value="1"/>
</dbReference>
<keyword evidence="4" id="KW-0863">Zinc-finger</keyword>
<evidence type="ECO:0000256" key="5">
    <source>
        <dbReference type="ARBA" id="ARBA00022833"/>
    </source>
</evidence>
<dbReference type="RefSeq" id="XP_042192749.1">
    <property type="nucleotide sequence ID" value="XM_042336815.1"/>
</dbReference>
<evidence type="ECO:0000256" key="4">
    <source>
        <dbReference type="ARBA" id="ARBA00022771"/>
    </source>
</evidence>
<proteinExistence type="evidence at transcript level"/>
<dbReference type="PROSITE" id="PS50171">
    <property type="entry name" value="ZF_MATRIN"/>
    <property type="match status" value="1"/>
</dbReference>
<dbReference type="OrthoDB" id="1925236at2759"/>
<dbReference type="GO" id="GO:0003676">
    <property type="term" value="F:nucleic acid binding"/>
    <property type="evidence" value="ECO:0007669"/>
    <property type="project" value="InterPro"/>
</dbReference>
<evidence type="ECO:0000256" key="1">
    <source>
        <dbReference type="ARBA" id="ARBA00004123"/>
    </source>
</evidence>
<feature type="compositionally biased region" description="Basic and acidic residues" evidence="7">
    <location>
        <begin position="248"/>
        <end position="257"/>
    </location>
</feature>
<evidence type="ECO:0000259" key="8">
    <source>
        <dbReference type="PROSITE" id="PS50171"/>
    </source>
</evidence>
<feature type="region of interest" description="Disordered" evidence="7">
    <location>
        <begin position="247"/>
        <end position="315"/>
    </location>
</feature>
<dbReference type="GO" id="GO:0005634">
    <property type="term" value="C:nucleus"/>
    <property type="evidence" value="ECO:0007669"/>
    <property type="project" value="UniProtKB-SubCell"/>
</dbReference>
<dbReference type="RefSeq" id="XP_042192750.1">
    <property type="nucleotide sequence ID" value="XM_042336816.1"/>
</dbReference>
<reference evidence="9" key="1">
    <citation type="journal article" date="2014" name="Nature">
        <title>Elephant shark genome provides unique insights into gnathostome evolution.</title>
        <authorList>
            <consortium name="International Elephant Shark Genome Sequencing Consortium"/>
            <person name="Venkatesh B."/>
            <person name="Lee A.P."/>
            <person name="Ravi V."/>
            <person name="Maurya A.K."/>
            <person name="Lian M.M."/>
            <person name="Swann J.B."/>
            <person name="Ohta Y."/>
            <person name="Flajnik M.F."/>
            <person name="Sutoh Y."/>
            <person name="Kasahara M."/>
            <person name="Hoon S."/>
            <person name="Gangu V."/>
            <person name="Roy S.W."/>
            <person name="Irimia M."/>
            <person name="Korzh V."/>
            <person name="Kondrychyn I."/>
            <person name="Lim Z.W."/>
            <person name="Tay B.H."/>
            <person name="Tohari S."/>
            <person name="Kong K.W."/>
            <person name="Ho S."/>
            <person name="Lorente-Galdos B."/>
            <person name="Quilez J."/>
            <person name="Marques-Bonet T."/>
            <person name="Raney B.J."/>
            <person name="Ingham P.W."/>
            <person name="Tay A."/>
            <person name="Hillier L.W."/>
            <person name="Minx P."/>
            <person name="Boehm T."/>
            <person name="Wilson R.K."/>
            <person name="Brenner S."/>
            <person name="Warren W.C."/>
        </authorList>
    </citation>
    <scope>NUCLEOTIDE SEQUENCE</scope>
    <source>
        <tissue evidence="9">Brain</tissue>
    </source>
</reference>
<dbReference type="SMART" id="SM00355">
    <property type="entry name" value="ZnF_C2H2"/>
    <property type="match status" value="4"/>
</dbReference>
<dbReference type="Pfam" id="PF12171">
    <property type="entry name" value="zf-C2H2_jaz"/>
    <property type="match status" value="1"/>
</dbReference>
<evidence type="ECO:0000256" key="7">
    <source>
        <dbReference type="SAM" id="MobiDB-lite"/>
    </source>
</evidence>
<dbReference type="AlphaFoldDB" id="V9KZ72"/>
<dbReference type="GO" id="GO:0008270">
    <property type="term" value="F:zinc ion binding"/>
    <property type="evidence" value="ECO:0007669"/>
    <property type="project" value="UniProtKB-KW"/>
</dbReference>
<dbReference type="InterPro" id="IPR051868">
    <property type="entry name" value="ZN346_ZMAT4"/>
</dbReference>
<keyword evidence="6" id="KW-0539">Nucleus</keyword>
<dbReference type="SMART" id="SM00451">
    <property type="entry name" value="ZnF_U1"/>
    <property type="match status" value="4"/>
</dbReference>
<feature type="domain" description="Matrin-type" evidence="8">
    <location>
        <begin position="148"/>
        <end position="178"/>
    </location>
</feature>
<dbReference type="InterPro" id="IPR022755">
    <property type="entry name" value="Znf_C2H2_jaz"/>
</dbReference>
<organism evidence="9">
    <name type="scientific">Callorhinchus milii</name>
    <name type="common">Ghost shark</name>
    <dbReference type="NCBI Taxonomy" id="7868"/>
    <lineage>
        <taxon>Eukaryota</taxon>
        <taxon>Metazoa</taxon>
        <taxon>Chordata</taxon>
        <taxon>Craniata</taxon>
        <taxon>Vertebrata</taxon>
        <taxon>Chondrichthyes</taxon>
        <taxon>Holocephali</taxon>
        <taxon>Chimaeriformes</taxon>
        <taxon>Callorhinchidae</taxon>
        <taxon>Callorhinchus</taxon>
    </lineage>
</organism>
<sequence>MKSAGSSNVDLFTDSYCNICNAQLISESQRVAHYESKKHANKVRLYYMLHPEDGGPPSKKLRPDNPDSDDGEVDKNKCCSLCNMFFTSAIVAQSHYQGKTHAKRLRLVLGESADPPRITETPPDTLQPVAYIYESTGPTGDYSSDSGKYCLLCNAWFNNPMMAQQHYEGKKHKKNAARAKLLEQLGETLGSEALRALKSSYTCNICNVILNSVEQYHAHLQGSKHQSNGEAKEAGGTEGLVRAIAGRGRGERGENGSERAPGPLQPRDRRSWWGSGPGCEPGDREDHGQRPLPRARCWGEGRDPSAGCEARPGGEKRSWVSAMRGWGEDDRSWQGAIQDCREAGVGSVRGCPYYQ</sequence>
<accession>V9KZ72</accession>
<dbReference type="PANTHER" id="PTHR46144">
    <property type="entry name" value="ZINC FINGER PROTEIN 385B-LIKE"/>
    <property type="match status" value="1"/>
</dbReference>
<keyword evidence="3" id="KW-0677">Repeat</keyword>
<dbReference type="RefSeq" id="XP_042192748.1">
    <property type="nucleotide sequence ID" value="XM_042336814.1"/>
</dbReference>
<dbReference type="Pfam" id="PF12874">
    <property type="entry name" value="zf-met"/>
    <property type="match status" value="3"/>
</dbReference>
<name>V9KZ72_CALMI</name>
<protein>
    <submittedName>
        <fullName evidence="9">Zinc finger matrin-type protein 4-like protein</fullName>
    </submittedName>
</protein>
<dbReference type="InterPro" id="IPR003604">
    <property type="entry name" value="Matrin/U1-like-C_Znf_C2H2"/>
</dbReference>
<dbReference type="InterPro" id="IPR036236">
    <property type="entry name" value="Znf_C2H2_sf"/>
</dbReference>
<dbReference type="RefSeq" id="XP_042192752.1">
    <property type="nucleotide sequence ID" value="XM_042336818.1"/>
</dbReference>
<keyword evidence="5" id="KW-0862">Zinc</keyword>
<dbReference type="EMBL" id="JW871703">
    <property type="protein sequence ID" value="AFP04221.1"/>
    <property type="molecule type" value="mRNA"/>
</dbReference>
<dbReference type="SUPFAM" id="SSF57667">
    <property type="entry name" value="beta-beta-alpha zinc fingers"/>
    <property type="match status" value="4"/>
</dbReference>
<dbReference type="InterPro" id="IPR013087">
    <property type="entry name" value="Znf_C2H2_type"/>
</dbReference>
<evidence type="ECO:0000256" key="3">
    <source>
        <dbReference type="ARBA" id="ARBA00022737"/>
    </source>
</evidence>
<dbReference type="KEGG" id="cmk:103190302"/>
<dbReference type="Gene3D" id="3.30.160.60">
    <property type="entry name" value="Classic Zinc Finger"/>
    <property type="match status" value="4"/>
</dbReference>
<dbReference type="InterPro" id="IPR000690">
    <property type="entry name" value="Matrin/U1-C_Znf_C2H2"/>
</dbReference>
<dbReference type="PANTHER" id="PTHR46144:SF2">
    <property type="entry name" value="ZINC FINGER MATRIN-TYPE PROTEIN 4"/>
    <property type="match status" value="1"/>
</dbReference>
<feature type="region of interest" description="Disordered" evidence="7">
    <location>
        <begin position="52"/>
        <end position="72"/>
    </location>
</feature>
<comment type="subcellular location">
    <subcellularLocation>
        <location evidence="1">Nucleus</location>
    </subcellularLocation>
</comment>
<keyword evidence="2" id="KW-0479">Metal-binding</keyword>